<geneLocation type="plasmid" evidence="2">
    <name>unnamed1</name>
</geneLocation>
<name>A0A1V0M3Z4_XENHO</name>
<keyword evidence="1" id="KW-1133">Transmembrane helix</keyword>
<dbReference type="AlphaFoldDB" id="A0A1V0M3Z4"/>
<dbReference type="EMBL" id="KX517798">
    <property type="protein sequence ID" value="ARD69594.1"/>
    <property type="molecule type" value="Genomic_DNA"/>
</dbReference>
<feature type="transmembrane region" description="Helical" evidence="1">
    <location>
        <begin position="20"/>
        <end position="38"/>
    </location>
</feature>
<sequence length="82" mass="9062">MRGRSQKKIGNKVHSHAANIAAFFTHLFPVGNRLFLLGYRTLPWEAAGSLSNAYMLSIYFPAPLDVLLPVPVSYLFVPVSSV</sequence>
<keyword evidence="2" id="KW-0614">Plasmid</keyword>
<reference evidence="2" key="1">
    <citation type="journal article" date="2017" name="J. Invertebr. Pathol.">
        <title>Identification and bacterial characteristics of Xenorhabdus hominickii ANU101 from an entomopathogenic nematode, Steinernema monticolum.</title>
        <authorList>
            <person name="Park Y."/>
            <person name="Kang S."/>
            <person name="Sadekuzzaman M."/>
            <person name="Kim H."/>
            <person name="Jung J.K."/>
            <person name="Kim Y."/>
        </authorList>
    </citation>
    <scope>NUCLEOTIDE SEQUENCE</scope>
    <source>
        <strain evidence="2">ANU101</strain>
        <plasmid evidence="2">unnamed1</plasmid>
    </source>
</reference>
<keyword evidence="1" id="KW-0472">Membrane</keyword>
<protein>
    <submittedName>
        <fullName evidence="2">Uncharacterized protein</fullName>
    </submittedName>
</protein>
<accession>A0A1V0M3Z4</accession>
<proteinExistence type="predicted"/>
<evidence type="ECO:0000256" key="1">
    <source>
        <dbReference type="SAM" id="Phobius"/>
    </source>
</evidence>
<feature type="transmembrane region" description="Helical" evidence="1">
    <location>
        <begin position="58"/>
        <end position="77"/>
    </location>
</feature>
<evidence type="ECO:0000313" key="2">
    <source>
        <dbReference type="EMBL" id="ARD69594.1"/>
    </source>
</evidence>
<keyword evidence="1" id="KW-0812">Transmembrane</keyword>
<organism evidence="2">
    <name type="scientific">Xenorhabdus hominickii</name>
    <dbReference type="NCBI Taxonomy" id="351679"/>
    <lineage>
        <taxon>Bacteria</taxon>
        <taxon>Pseudomonadati</taxon>
        <taxon>Pseudomonadota</taxon>
        <taxon>Gammaproteobacteria</taxon>
        <taxon>Enterobacterales</taxon>
        <taxon>Morganellaceae</taxon>
        <taxon>Xenorhabdus</taxon>
    </lineage>
</organism>